<evidence type="ECO:0000256" key="1">
    <source>
        <dbReference type="SAM" id="Phobius"/>
    </source>
</evidence>
<dbReference type="Pfam" id="PF13795">
    <property type="entry name" value="HupE_UreJ_2"/>
    <property type="match status" value="1"/>
</dbReference>
<protein>
    <recommendedName>
        <fullName evidence="4">HupE/UreJ family protein</fullName>
    </recommendedName>
</protein>
<evidence type="ECO:0008006" key="4">
    <source>
        <dbReference type="Google" id="ProtNLM"/>
    </source>
</evidence>
<dbReference type="InterPro" id="IPR032809">
    <property type="entry name" value="Put_HupE_UreJ"/>
</dbReference>
<dbReference type="AlphaFoldDB" id="A0A4R5DHY9"/>
<evidence type="ECO:0000313" key="3">
    <source>
        <dbReference type="Proteomes" id="UP000294739"/>
    </source>
</evidence>
<dbReference type="Proteomes" id="UP000294739">
    <property type="component" value="Unassembled WGS sequence"/>
</dbReference>
<keyword evidence="1" id="KW-1133">Transmembrane helix</keyword>
<organism evidence="2 3">
    <name type="scientific">Jiangella asiatica</name>
    <dbReference type="NCBI Taxonomy" id="2530372"/>
    <lineage>
        <taxon>Bacteria</taxon>
        <taxon>Bacillati</taxon>
        <taxon>Actinomycetota</taxon>
        <taxon>Actinomycetes</taxon>
        <taxon>Jiangellales</taxon>
        <taxon>Jiangellaceae</taxon>
        <taxon>Jiangella</taxon>
    </lineage>
</organism>
<dbReference type="EMBL" id="SMKZ01000010">
    <property type="protein sequence ID" value="TDE11504.1"/>
    <property type="molecule type" value="Genomic_DNA"/>
</dbReference>
<feature type="transmembrane region" description="Helical" evidence="1">
    <location>
        <begin position="266"/>
        <end position="291"/>
    </location>
</feature>
<feature type="transmembrane region" description="Helical" evidence="1">
    <location>
        <begin position="233"/>
        <end position="259"/>
    </location>
</feature>
<reference evidence="2 3" key="1">
    <citation type="submission" date="2019-03" db="EMBL/GenBank/DDBJ databases">
        <title>Draft genome sequences of novel Actinobacteria.</title>
        <authorList>
            <person name="Sahin N."/>
            <person name="Ay H."/>
            <person name="Saygin H."/>
        </authorList>
    </citation>
    <scope>NUCLEOTIDE SEQUENCE [LARGE SCALE GENOMIC DNA]</scope>
    <source>
        <strain evidence="2 3">5K138</strain>
    </source>
</reference>
<feature type="transmembrane region" description="Helical" evidence="1">
    <location>
        <begin position="388"/>
        <end position="411"/>
    </location>
</feature>
<dbReference type="RefSeq" id="WP_131893773.1">
    <property type="nucleotide sequence ID" value="NZ_SMKZ01000010.1"/>
</dbReference>
<comment type="caution">
    <text evidence="2">The sequence shown here is derived from an EMBL/GenBank/DDBJ whole genome shotgun (WGS) entry which is preliminary data.</text>
</comment>
<proteinExistence type="predicted"/>
<evidence type="ECO:0000313" key="2">
    <source>
        <dbReference type="EMBL" id="TDE11504.1"/>
    </source>
</evidence>
<sequence>MTTRTSRTHRMWAGLAVVPFLLLLAAGSAASHVRTSDGYSEIRSHGDGVDYRLSLEHEILARGIGMGTHAIEAPDDPARRAALTEHHELVERYLAGRVEIVADSVACDLTLERTDVEQRPASDATAADIPYAVLELRFDCHGAGSGEYVVHYSVFSGRPVDGANGGADDALGSDAVVDDHTTTVDYDLGGERGRVVLDGGHDSFSVGEQSVGPAALRALLIGFERSAGVPDHALFVVALVLGASTVSGLVRLVAVFALAQGAALTFAAATATTAPAEVVGPLVALSVVYAAGTALGASSRGATALGGAAGGSARGVRSLGDAPTRYRLLVVAAAGLLHGLDLAGELRFGGPLGRDLVTSFGGVVAGLQVGHLLVAAALFPLVAIARRYAWSALTQLAAAATVAVTGLAWFVDRLF</sequence>
<dbReference type="OrthoDB" id="9808870at2"/>
<accession>A0A4R5DHY9</accession>
<name>A0A4R5DHY9_9ACTN</name>
<dbReference type="InParanoid" id="A0A4R5DHY9"/>
<feature type="transmembrane region" description="Helical" evidence="1">
    <location>
        <begin position="356"/>
        <end position="382"/>
    </location>
</feature>
<keyword evidence="1" id="KW-0472">Membrane</keyword>
<keyword evidence="1" id="KW-0812">Transmembrane</keyword>
<keyword evidence="3" id="KW-1185">Reference proteome</keyword>
<gene>
    <name evidence="2" type="ORF">E1269_09605</name>
</gene>